<evidence type="ECO:0000259" key="6">
    <source>
        <dbReference type="PROSITE" id="PS50949"/>
    </source>
</evidence>
<keyword evidence="2" id="KW-0663">Pyridoxal phosphate</keyword>
<dbReference type="CDD" id="cd00609">
    <property type="entry name" value="AAT_like"/>
    <property type="match status" value="1"/>
</dbReference>
<dbReference type="AlphaFoldDB" id="A0A0A8B4Q1"/>
<accession>A0A0A8B4Q1</accession>
<dbReference type="SUPFAM" id="SSF53383">
    <property type="entry name" value="PLP-dependent transferases"/>
    <property type="match status" value="1"/>
</dbReference>
<reference evidence="7 8" key="2">
    <citation type="journal article" date="2015" name="Genome Announc.">
        <title>Complete Genome Sequence of Coriobacteriaceae Strain 68-1-3, a Novel Mucus-Degrading Isolate from the Swine Intestinal Tract.</title>
        <authorList>
            <person name="Looft T."/>
            <person name="Bayles D.O."/>
            <person name="Alt D.P."/>
            <person name="Stanton T.B."/>
        </authorList>
    </citation>
    <scope>NUCLEOTIDE SEQUENCE [LARGE SCALE GENOMIC DNA]</scope>
    <source>
        <strain evidence="7 8">68-1-3</strain>
    </source>
</reference>
<keyword evidence="8" id="KW-1185">Reference proteome</keyword>
<reference evidence="8" key="1">
    <citation type="submission" date="2014-08" db="EMBL/GenBank/DDBJ databases">
        <title>Coriobacteriaceae sp. complete genome.</title>
        <authorList>
            <person name="Looft T."/>
            <person name="Bayles D.O."/>
            <person name="Stanton T.B."/>
        </authorList>
    </citation>
    <scope>NUCLEOTIDE SEQUENCE [LARGE SCALE GENOMIC DNA]</scope>
    <source>
        <strain evidence="8">68-1-3</strain>
    </source>
</reference>
<evidence type="ECO:0000256" key="2">
    <source>
        <dbReference type="ARBA" id="ARBA00022898"/>
    </source>
</evidence>
<keyword evidence="5" id="KW-0804">Transcription</keyword>
<keyword evidence="4" id="KW-0238">DNA-binding</keyword>
<dbReference type="STRING" id="1531429.JI75_06695"/>
<dbReference type="GO" id="GO:0030170">
    <property type="term" value="F:pyridoxal phosphate binding"/>
    <property type="evidence" value="ECO:0007669"/>
    <property type="project" value="InterPro"/>
</dbReference>
<dbReference type="OrthoDB" id="594134at2"/>
<dbReference type="InterPro" id="IPR036390">
    <property type="entry name" value="WH_DNA-bd_sf"/>
</dbReference>
<dbReference type="Pfam" id="PF00155">
    <property type="entry name" value="Aminotran_1_2"/>
    <property type="match status" value="1"/>
</dbReference>
<gene>
    <name evidence="7" type="ORF">JI75_06695</name>
</gene>
<dbReference type="EMBL" id="CP009302">
    <property type="protein sequence ID" value="AJC12390.1"/>
    <property type="molecule type" value="Genomic_DNA"/>
</dbReference>
<feature type="domain" description="HTH gntR-type" evidence="6">
    <location>
        <begin position="13"/>
        <end position="81"/>
    </location>
</feature>
<protein>
    <recommendedName>
        <fullName evidence="6">HTH gntR-type domain-containing protein</fullName>
    </recommendedName>
</protein>
<dbReference type="SUPFAM" id="SSF46785">
    <property type="entry name" value="Winged helix' DNA-binding domain"/>
    <property type="match status" value="1"/>
</dbReference>
<dbReference type="Proteomes" id="UP000031121">
    <property type="component" value="Chromosome"/>
</dbReference>
<dbReference type="PROSITE" id="PS50949">
    <property type="entry name" value="HTH_GNTR"/>
    <property type="match status" value="1"/>
</dbReference>
<dbReference type="InterPro" id="IPR000524">
    <property type="entry name" value="Tscrpt_reg_HTH_GntR"/>
</dbReference>
<comment type="similarity">
    <text evidence="1">In the C-terminal section; belongs to the class-I pyridoxal-phosphate-dependent aminotransferase family.</text>
</comment>
<sequence>MLTYDLNECPEKQPLYEFLYERIRDDIVDGRLAPGDRLPGKRSLANHLGASANTVMRAYDMLLAEGFLYARERRGYFVEEVNYAPKPRAKARLLPDEAPVRPKAAEARIDTGGTRASLDLFPASIWGRCMREALSLPTDELMQAIPHQGLSDLRSALCDYLYRNRGIEASPNQVVVGPGTEVLFDQLLVLLGRQSKFAFEDPGYRKLETIADLRGVSWERVRSDEGCLRVDELGRTGASFVRVAPANLFPQGRVMPVKRRIELFEWANAEPGRYIVEDDYDSEFRYGSKPFSPLFAEDVNDRVVYMNTFSKTLAPSLRIGYMILPPGLLERYESSIALFSSAVSSFEQYALARFIEKGHFERQVYRLRNHYRKTRNLVATALASSDLAGILDIERCDAGTHLLMNVRTRLSNDEARARGARAGMRLAFLEDYTDLQEPSDPGTCRLVLNYAGITEGNLNDVVGALRAAFL</sequence>
<dbReference type="GO" id="GO:0003700">
    <property type="term" value="F:DNA-binding transcription factor activity"/>
    <property type="evidence" value="ECO:0007669"/>
    <property type="project" value="InterPro"/>
</dbReference>
<dbReference type="GO" id="GO:0003677">
    <property type="term" value="F:DNA binding"/>
    <property type="evidence" value="ECO:0007669"/>
    <property type="project" value="UniProtKB-KW"/>
</dbReference>
<name>A0A0A8B4Q1_9ACTN</name>
<evidence type="ECO:0000256" key="4">
    <source>
        <dbReference type="ARBA" id="ARBA00023125"/>
    </source>
</evidence>
<evidence type="ECO:0000313" key="7">
    <source>
        <dbReference type="EMBL" id="AJC12390.1"/>
    </source>
</evidence>
<dbReference type="PANTHER" id="PTHR46577:SF1">
    <property type="entry name" value="HTH-TYPE TRANSCRIPTIONAL REGULATORY PROTEIN GABR"/>
    <property type="match status" value="1"/>
</dbReference>
<evidence type="ECO:0000256" key="3">
    <source>
        <dbReference type="ARBA" id="ARBA00023015"/>
    </source>
</evidence>
<dbReference type="InterPro" id="IPR015421">
    <property type="entry name" value="PyrdxlP-dep_Trfase_major"/>
</dbReference>
<organism evidence="7 8">
    <name type="scientific">Berryella intestinalis</name>
    <dbReference type="NCBI Taxonomy" id="1531429"/>
    <lineage>
        <taxon>Bacteria</taxon>
        <taxon>Bacillati</taxon>
        <taxon>Actinomycetota</taxon>
        <taxon>Coriobacteriia</taxon>
        <taxon>Eggerthellales</taxon>
        <taxon>Eggerthellaceae</taxon>
        <taxon>Berryella</taxon>
    </lineage>
</organism>
<dbReference type="KEGG" id="cbac:JI75_06695"/>
<dbReference type="InterPro" id="IPR004839">
    <property type="entry name" value="Aminotransferase_I/II_large"/>
</dbReference>
<dbReference type="InterPro" id="IPR051446">
    <property type="entry name" value="HTH_trans_reg/aminotransferase"/>
</dbReference>
<evidence type="ECO:0000256" key="1">
    <source>
        <dbReference type="ARBA" id="ARBA00005384"/>
    </source>
</evidence>
<dbReference type="Gene3D" id="1.10.10.10">
    <property type="entry name" value="Winged helix-like DNA-binding domain superfamily/Winged helix DNA-binding domain"/>
    <property type="match status" value="1"/>
</dbReference>
<dbReference type="InterPro" id="IPR036388">
    <property type="entry name" value="WH-like_DNA-bd_sf"/>
</dbReference>
<dbReference type="InterPro" id="IPR015424">
    <property type="entry name" value="PyrdxlP-dep_Trfase"/>
</dbReference>
<dbReference type="RefSeq" id="WP_039689659.1">
    <property type="nucleotide sequence ID" value="NZ_CP009302.1"/>
</dbReference>
<proteinExistence type="inferred from homology"/>
<dbReference type="SMART" id="SM00345">
    <property type="entry name" value="HTH_GNTR"/>
    <property type="match status" value="1"/>
</dbReference>
<dbReference type="Gene3D" id="3.40.640.10">
    <property type="entry name" value="Type I PLP-dependent aspartate aminotransferase-like (Major domain)"/>
    <property type="match status" value="1"/>
</dbReference>
<evidence type="ECO:0000313" key="8">
    <source>
        <dbReference type="Proteomes" id="UP000031121"/>
    </source>
</evidence>
<keyword evidence="3" id="KW-0805">Transcription regulation</keyword>
<evidence type="ECO:0000256" key="5">
    <source>
        <dbReference type="ARBA" id="ARBA00023163"/>
    </source>
</evidence>
<dbReference type="HOGENOM" id="CLU_017584_0_1_11"/>
<dbReference type="Pfam" id="PF00392">
    <property type="entry name" value="GntR"/>
    <property type="match status" value="1"/>
</dbReference>
<dbReference type="PANTHER" id="PTHR46577">
    <property type="entry name" value="HTH-TYPE TRANSCRIPTIONAL REGULATORY PROTEIN GABR"/>
    <property type="match status" value="1"/>
</dbReference>
<dbReference type="CDD" id="cd07377">
    <property type="entry name" value="WHTH_GntR"/>
    <property type="match status" value="1"/>
</dbReference>